<proteinExistence type="predicted"/>
<comment type="caution">
    <text evidence="1">The sequence shown here is derived from an EMBL/GenBank/DDBJ whole genome shotgun (WGS) entry which is preliminary data.</text>
</comment>
<name>A0AAD9QKG6_ACRCE</name>
<keyword evidence="2" id="KW-1185">Reference proteome</keyword>
<accession>A0AAD9QKG6</accession>
<reference evidence="1" key="2">
    <citation type="journal article" date="2023" name="Science">
        <title>Genomic signatures of disease resistance in endangered staghorn corals.</title>
        <authorList>
            <person name="Vollmer S.V."/>
            <person name="Selwyn J.D."/>
            <person name="Despard B.A."/>
            <person name="Roesel C.L."/>
        </authorList>
    </citation>
    <scope>NUCLEOTIDE SEQUENCE</scope>
    <source>
        <strain evidence="1">K2</strain>
    </source>
</reference>
<dbReference type="EMBL" id="JARQWQ010000028">
    <property type="protein sequence ID" value="KAK2562585.1"/>
    <property type="molecule type" value="Genomic_DNA"/>
</dbReference>
<gene>
    <name evidence="1" type="ORF">P5673_014270</name>
</gene>
<reference evidence="1" key="1">
    <citation type="journal article" date="2023" name="G3 (Bethesda)">
        <title>Whole genome assembly and annotation of the endangered Caribbean coral Acropora cervicornis.</title>
        <authorList>
            <person name="Selwyn J.D."/>
            <person name="Vollmer S.V."/>
        </authorList>
    </citation>
    <scope>NUCLEOTIDE SEQUENCE</scope>
    <source>
        <strain evidence="1">K2</strain>
    </source>
</reference>
<dbReference type="Proteomes" id="UP001249851">
    <property type="component" value="Unassembled WGS sequence"/>
</dbReference>
<organism evidence="1 2">
    <name type="scientific">Acropora cervicornis</name>
    <name type="common">Staghorn coral</name>
    <dbReference type="NCBI Taxonomy" id="6130"/>
    <lineage>
        <taxon>Eukaryota</taxon>
        <taxon>Metazoa</taxon>
        <taxon>Cnidaria</taxon>
        <taxon>Anthozoa</taxon>
        <taxon>Hexacorallia</taxon>
        <taxon>Scleractinia</taxon>
        <taxon>Astrocoeniina</taxon>
        <taxon>Acroporidae</taxon>
        <taxon>Acropora</taxon>
    </lineage>
</organism>
<protein>
    <submittedName>
        <fullName evidence="1">Uncharacterized protein</fullName>
    </submittedName>
</protein>
<sequence length="233" mass="26763">MCHQHVELQLVFKDCMKFRKRVIDESTEANQAVTEVYTSVANIIEQTLCLKPEDQGYHKFKCLKRECKDCGVNNLVLLPEEKEQFPYHSFLAKWQKEQLDSLLENLPLDQAVCSHDCSEGYACRFQDEIQSQYFDVNIVSLHVILYRHSNAEVDGVQSSGEEPAICKEHLFVLSDDVNQDHDSVLHIQKLISKHLEESNCTIKKMHEFKDGCAGQYKSRHCYGDPSCSLATFG</sequence>
<dbReference type="PANTHER" id="PTHR46601:SF1">
    <property type="entry name" value="ADF-H DOMAIN-CONTAINING PROTEIN"/>
    <property type="match status" value="1"/>
</dbReference>
<evidence type="ECO:0000313" key="1">
    <source>
        <dbReference type="EMBL" id="KAK2562585.1"/>
    </source>
</evidence>
<dbReference type="AlphaFoldDB" id="A0AAD9QKG6"/>
<dbReference type="PANTHER" id="PTHR46601">
    <property type="entry name" value="ULP_PROTEASE DOMAIN-CONTAINING PROTEIN"/>
    <property type="match status" value="1"/>
</dbReference>
<evidence type="ECO:0000313" key="2">
    <source>
        <dbReference type="Proteomes" id="UP001249851"/>
    </source>
</evidence>